<dbReference type="PRINTS" id="PR00789">
    <property type="entry name" value="OSIALOPTASE"/>
</dbReference>
<dbReference type="PROSITE" id="PS01016">
    <property type="entry name" value="GLYCOPROTEASE"/>
    <property type="match status" value="1"/>
</dbReference>
<dbReference type="GO" id="GO:0061711">
    <property type="term" value="F:tRNA N(6)-L-threonylcarbamoyladenine synthase activity"/>
    <property type="evidence" value="ECO:0007669"/>
    <property type="project" value="UniProtKB-EC"/>
</dbReference>
<keyword evidence="6 8" id="KW-0012">Acyltransferase</keyword>
<dbReference type="EC" id="2.3.1.234" evidence="8"/>
<dbReference type="CDD" id="cd24133">
    <property type="entry name" value="ASKHA_NBD_TsaD_bac"/>
    <property type="match status" value="1"/>
</dbReference>
<dbReference type="SUPFAM" id="SSF53067">
    <property type="entry name" value="Actin-like ATPase domain"/>
    <property type="match status" value="2"/>
</dbReference>
<accession>A0A7H1MLD9</accession>
<dbReference type="RefSeq" id="WP_006845995.1">
    <property type="nucleotide sequence ID" value="NZ_CP026847.1"/>
</dbReference>
<evidence type="ECO:0000259" key="9">
    <source>
        <dbReference type="Pfam" id="PF00814"/>
    </source>
</evidence>
<dbReference type="InterPro" id="IPR043129">
    <property type="entry name" value="ATPase_NBD"/>
</dbReference>
<name>A0A7H1MLD9_9LACO</name>
<gene>
    <name evidence="8 10" type="primary">tsaD</name>
    <name evidence="10" type="ORF">FY536_02825</name>
</gene>
<feature type="binding site" evidence="8">
    <location>
        <position position="182"/>
    </location>
    <ligand>
        <name>substrate</name>
    </ligand>
</feature>
<protein>
    <recommendedName>
        <fullName evidence="8">tRNA N6-adenosine threonylcarbamoyltransferase</fullName>
        <ecNumber evidence="8">2.3.1.234</ecNumber>
    </recommendedName>
    <alternativeName>
        <fullName evidence="8">N6-L-threonylcarbamoyladenine synthase</fullName>
        <shortName evidence="8">t(6)A synthase</shortName>
    </alternativeName>
    <alternativeName>
        <fullName evidence="8">t(6)A37 threonylcarbamoyladenosine biosynthesis protein TsaD</fullName>
    </alternativeName>
    <alternativeName>
        <fullName evidence="8">tRNA threonylcarbamoyladenosine biosynthesis protein TsaD</fullName>
    </alternativeName>
</protein>
<evidence type="ECO:0000256" key="8">
    <source>
        <dbReference type="HAMAP-Rule" id="MF_01445"/>
    </source>
</evidence>
<dbReference type="EMBL" id="CP043431">
    <property type="protein sequence ID" value="QNT64275.1"/>
    <property type="molecule type" value="Genomic_DNA"/>
</dbReference>
<evidence type="ECO:0000256" key="6">
    <source>
        <dbReference type="ARBA" id="ARBA00023315"/>
    </source>
</evidence>
<evidence type="ECO:0000256" key="2">
    <source>
        <dbReference type="ARBA" id="ARBA00022679"/>
    </source>
</evidence>
<dbReference type="Gene3D" id="3.30.420.40">
    <property type="match status" value="2"/>
</dbReference>
<keyword evidence="2 8" id="KW-0808">Transferase</keyword>
<evidence type="ECO:0000256" key="3">
    <source>
        <dbReference type="ARBA" id="ARBA00022694"/>
    </source>
</evidence>
<proteinExistence type="inferred from homology"/>
<feature type="binding site" evidence="8">
    <location>
        <position position="275"/>
    </location>
    <ligand>
        <name>substrate</name>
    </ligand>
</feature>
<dbReference type="PANTHER" id="PTHR11735">
    <property type="entry name" value="TRNA N6-ADENOSINE THREONYLCARBAMOYLTRANSFERASE"/>
    <property type="match status" value="1"/>
</dbReference>
<comment type="function">
    <text evidence="8">Required for the formation of a threonylcarbamoyl group on adenosine at position 37 (t(6)A37) in tRNAs that read codons beginning with adenine. Is involved in the transfer of the threonylcarbamoyl moiety of threonylcarbamoyl-AMP (TC-AMP) to the N6 group of A37, together with TsaE and TsaB. TsaD likely plays a direct catalytic role in this reaction.</text>
</comment>
<feature type="binding site" evidence="8">
    <location>
        <position position="304"/>
    </location>
    <ligand>
        <name>Fe cation</name>
        <dbReference type="ChEBI" id="CHEBI:24875"/>
    </ligand>
</feature>
<evidence type="ECO:0000256" key="4">
    <source>
        <dbReference type="ARBA" id="ARBA00022723"/>
    </source>
</evidence>
<dbReference type="FunFam" id="3.30.420.40:FF:000040">
    <property type="entry name" value="tRNA N6-adenosine threonylcarbamoyltransferase"/>
    <property type="match status" value="1"/>
</dbReference>
<dbReference type="NCBIfam" id="TIGR00329">
    <property type="entry name" value="gcp_kae1"/>
    <property type="match status" value="1"/>
</dbReference>
<feature type="binding site" evidence="8">
    <location>
        <position position="186"/>
    </location>
    <ligand>
        <name>substrate</name>
    </ligand>
</feature>
<feature type="binding site" evidence="8">
    <location>
        <position position="169"/>
    </location>
    <ligand>
        <name>substrate</name>
    </ligand>
</feature>
<dbReference type="NCBIfam" id="TIGR03723">
    <property type="entry name" value="T6A_TsaD_YgjD"/>
    <property type="match status" value="1"/>
</dbReference>
<evidence type="ECO:0000313" key="11">
    <source>
        <dbReference type="Proteomes" id="UP000516446"/>
    </source>
</evidence>
<comment type="catalytic activity">
    <reaction evidence="7 8">
        <text>L-threonylcarbamoyladenylate + adenosine(37) in tRNA = N(6)-L-threonylcarbamoyladenosine(37) in tRNA + AMP + H(+)</text>
        <dbReference type="Rhea" id="RHEA:37059"/>
        <dbReference type="Rhea" id="RHEA-COMP:10162"/>
        <dbReference type="Rhea" id="RHEA-COMP:10163"/>
        <dbReference type="ChEBI" id="CHEBI:15378"/>
        <dbReference type="ChEBI" id="CHEBI:73682"/>
        <dbReference type="ChEBI" id="CHEBI:74411"/>
        <dbReference type="ChEBI" id="CHEBI:74418"/>
        <dbReference type="ChEBI" id="CHEBI:456215"/>
        <dbReference type="EC" id="2.3.1.234"/>
    </reaction>
</comment>
<dbReference type="InterPro" id="IPR017860">
    <property type="entry name" value="Peptidase_M22_CS"/>
</dbReference>
<keyword evidence="4 8" id="KW-0479">Metal-binding</keyword>
<dbReference type="OMA" id="NAAMIGC"/>
<dbReference type="HAMAP" id="MF_01445">
    <property type="entry name" value="TsaD"/>
    <property type="match status" value="1"/>
</dbReference>
<keyword evidence="11" id="KW-1185">Reference proteome</keyword>
<comment type="cofactor">
    <cofactor evidence="8">
        <name>Fe(2+)</name>
        <dbReference type="ChEBI" id="CHEBI:29033"/>
    </cofactor>
    <text evidence="8">Binds 1 Fe(2+) ion per subunit.</text>
</comment>
<dbReference type="PANTHER" id="PTHR11735:SF6">
    <property type="entry name" value="TRNA N6-ADENOSINE THREONYLCARBAMOYLTRANSFERASE, MITOCHONDRIAL"/>
    <property type="match status" value="1"/>
</dbReference>
<feature type="binding site" evidence="8">
    <location>
        <begin position="136"/>
        <end position="140"/>
    </location>
    <ligand>
        <name>substrate</name>
    </ligand>
</feature>
<evidence type="ECO:0000256" key="1">
    <source>
        <dbReference type="ARBA" id="ARBA00022490"/>
    </source>
</evidence>
<sequence>MTDRIILAFESSADETSVAIVKNGNEILSLEIATQIKSHQRFGGIVPEVASRHHIEQITLLVDAALTDAKLTYDDLTAVAVTYGPGLVGALLIGVTAAKTIAWAHGLPLVPVVHMAGHISAAQFVEPIQYPALALMVSGGHTEFVLMESEYEYVVVGDTRDDAVGESYDKVGRTMGLPYPAGKKIDEMAHQGTDEYKLPRALMNDGKLDFSFSGLKSAVINLKHNADQRDEELNLINLATSFQMAVLDILLTKTRQALKTYPVKMLIVAGGVAANQGLRDGLDQLLTEFTHTRLVKVPLQLAGDNAAMIGAAGDIAYRHGERASWDLNAKPGLDFDYLSPDLEFKVPGVENNI</sequence>
<dbReference type="GO" id="GO:0005506">
    <property type="term" value="F:iron ion binding"/>
    <property type="evidence" value="ECO:0007669"/>
    <property type="project" value="UniProtKB-UniRule"/>
</dbReference>
<dbReference type="Pfam" id="PF00814">
    <property type="entry name" value="TsaD"/>
    <property type="match status" value="1"/>
</dbReference>
<keyword evidence="5 8" id="KW-0408">Iron</keyword>
<dbReference type="GO" id="GO:0005737">
    <property type="term" value="C:cytoplasm"/>
    <property type="evidence" value="ECO:0007669"/>
    <property type="project" value="UniProtKB-SubCell"/>
</dbReference>
<evidence type="ECO:0000313" key="10">
    <source>
        <dbReference type="EMBL" id="QNT64275.1"/>
    </source>
</evidence>
<comment type="subcellular location">
    <subcellularLocation>
        <location evidence="8">Cytoplasm</location>
    </subcellularLocation>
</comment>
<evidence type="ECO:0000256" key="5">
    <source>
        <dbReference type="ARBA" id="ARBA00023004"/>
    </source>
</evidence>
<feature type="binding site" evidence="8">
    <location>
        <position position="114"/>
    </location>
    <ligand>
        <name>Fe cation</name>
        <dbReference type="ChEBI" id="CHEBI:24875"/>
    </ligand>
</feature>
<dbReference type="FunFam" id="3.30.420.40:FF:000012">
    <property type="entry name" value="tRNA N6-adenosine threonylcarbamoyltransferase"/>
    <property type="match status" value="1"/>
</dbReference>
<feature type="domain" description="Gcp-like" evidence="9">
    <location>
        <begin position="26"/>
        <end position="310"/>
    </location>
</feature>
<dbReference type="Proteomes" id="UP000516446">
    <property type="component" value="Chromosome"/>
</dbReference>
<evidence type="ECO:0000256" key="7">
    <source>
        <dbReference type="ARBA" id="ARBA00048117"/>
    </source>
</evidence>
<dbReference type="InterPro" id="IPR022450">
    <property type="entry name" value="TsaD"/>
</dbReference>
<dbReference type="GO" id="GO:0002949">
    <property type="term" value="P:tRNA threonylcarbamoyladenosine modification"/>
    <property type="evidence" value="ECO:0007669"/>
    <property type="project" value="UniProtKB-UniRule"/>
</dbReference>
<dbReference type="AlphaFoldDB" id="A0A7H1MLD9"/>
<keyword evidence="1 8" id="KW-0963">Cytoplasm</keyword>
<reference evidence="10 11" key="1">
    <citation type="submission" date="2019-08" db="EMBL/GenBank/DDBJ databases">
        <authorList>
            <person name="Chang H.C."/>
            <person name="Mun S.Y."/>
        </authorList>
    </citation>
    <scope>NUCLEOTIDE SEQUENCE [LARGE SCALE GENOMIC DNA]</scope>
    <source>
        <strain evidence="10 11">SK</strain>
    </source>
</reference>
<feature type="binding site" evidence="8">
    <location>
        <position position="118"/>
    </location>
    <ligand>
        <name>Fe cation</name>
        <dbReference type="ChEBI" id="CHEBI:24875"/>
    </ligand>
</feature>
<dbReference type="InterPro" id="IPR017861">
    <property type="entry name" value="KAE1/TsaD"/>
</dbReference>
<keyword evidence="3 8" id="KW-0819">tRNA processing</keyword>
<comment type="similarity">
    <text evidence="8">Belongs to the KAE1 / TsaD family.</text>
</comment>
<organism evidence="10 11">
    <name type="scientific">Weissella koreensis</name>
    <dbReference type="NCBI Taxonomy" id="165096"/>
    <lineage>
        <taxon>Bacteria</taxon>
        <taxon>Bacillati</taxon>
        <taxon>Bacillota</taxon>
        <taxon>Bacilli</taxon>
        <taxon>Lactobacillales</taxon>
        <taxon>Lactobacillaceae</taxon>
        <taxon>Weissella</taxon>
    </lineage>
</organism>
<dbReference type="InterPro" id="IPR000905">
    <property type="entry name" value="Gcp-like_dom"/>
</dbReference>